<dbReference type="Proteomes" id="UP000053558">
    <property type="component" value="Unassembled WGS sequence"/>
</dbReference>
<accession>A0A5M3MLE3</accession>
<feature type="region of interest" description="Disordered" evidence="1">
    <location>
        <begin position="59"/>
        <end position="213"/>
    </location>
</feature>
<name>A0A5M3MLE3_CONPW</name>
<feature type="signal peptide" evidence="3">
    <location>
        <begin position="1"/>
        <end position="18"/>
    </location>
</feature>
<evidence type="ECO:0000256" key="2">
    <source>
        <dbReference type="SAM" id="Phobius"/>
    </source>
</evidence>
<dbReference type="AlphaFoldDB" id="A0A5M3MLE3"/>
<feature type="chain" id="PRO_5024316936" description="Transmembrane protein" evidence="3">
    <location>
        <begin position="19"/>
        <end position="213"/>
    </location>
</feature>
<evidence type="ECO:0000256" key="1">
    <source>
        <dbReference type="SAM" id="MobiDB-lite"/>
    </source>
</evidence>
<feature type="compositionally biased region" description="Polar residues" evidence="1">
    <location>
        <begin position="170"/>
        <end position="182"/>
    </location>
</feature>
<dbReference type="KEGG" id="cput:CONPUDRAFT_155012"/>
<gene>
    <name evidence="4" type="ORF">CONPUDRAFT_155012</name>
</gene>
<feature type="transmembrane region" description="Helical" evidence="2">
    <location>
        <begin position="34"/>
        <end position="56"/>
    </location>
</feature>
<evidence type="ECO:0000313" key="4">
    <source>
        <dbReference type="EMBL" id="EIW79614.1"/>
    </source>
</evidence>
<evidence type="ECO:0000256" key="3">
    <source>
        <dbReference type="SAM" id="SignalP"/>
    </source>
</evidence>
<feature type="compositionally biased region" description="Low complexity" evidence="1">
    <location>
        <begin position="59"/>
        <end position="69"/>
    </location>
</feature>
<dbReference type="EMBL" id="JH711580">
    <property type="protein sequence ID" value="EIW79614.1"/>
    <property type="molecule type" value="Genomic_DNA"/>
</dbReference>
<dbReference type="GeneID" id="19203366"/>
<proteinExistence type="predicted"/>
<comment type="caution">
    <text evidence="4">The sequence shown here is derived from an EMBL/GenBank/DDBJ whole genome shotgun (WGS) entry which is preliminary data.</text>
</comment>
<feature type="compositionally biased region" description="Polar residues" evidence="1">
    <location>
        <begin position="83"/>
        <end position="104"/>
    </location>
</feature>
<evidence type="ECO:0008006" key="6">
    <source>
        <dbReference type="Google" id="ProtNLM"/>
    </source>
</evidence>
<keyword evidence="2" id="KW-0812">Transmembrane</keyword>
<evidence type="ECO:0000313" key="5">
    <source>
        <dbReference type="Proteomes" id="UP000053558"/>
    </source>
</evidence>
<keyword evidence="2" id="KW-1133">Transmembrane helix</keyword>
<feature type="compositionally biased region" description="Low complexity" evidence="1">
    <location>
        <begin position="128"/>
        <end position="146"/>
    </location>
</feature>
<keyword evidence="3" id="KW-0732">Signal</keyword>
<dbReference type="RefSeq" id="XP_007769997.1">
    <property type="nucleotide sequence ID" value="XM_007771807.1"/>
</dbReference>
<keyword evidence="2" id="KW-0472">Membrane</keyword>
<keyword evidence="5" id="KW-1185">Reference proteome</keyword>
<reference evidence="5" key="1">
    <citation type="journal article" date="2012" name="Science">
        <title>The Paleozoic origin of enzymatic lignin decomposition reconstructed from 31 fungal genomes.</title>
        <authorList>
            <person name="Floudas D."/>
            <person name="Binder M."/>
            <person name="Riley R."/>
            <person name="Barry K."/>
            <person name="Blanchette R.A."/>
            <person name="Henrissat B."/>
            <person name="Martinez A.T."/>
            <person name="Otillar R."/>
            <person name="Spatafora J.W."/>
            <person name="Yadav J.S."/>
            <person name="Aerts A."/>
            <person name="Benoit I."/>
            <person name="Boyd A."/>
            <person name="Carlson A."/>
            <person name="Copeland A."/>
            <person name="Coutinho P.M."/>
            <person name="de Vries R.P."/>
            <person name="Ferreira P."/>
            <person name="Findley K."/>
            <person name="Foster B."/>
            <person name="Gaskell J."/>
            <person name="Glotzer D."/>
            <person name="Gorecki P."/>
            <person name="Heitman J."/>
            <person name="Hesse C."/>
            <person name="Hori C."/>
            <person name="Igarashi K."/>
            <person name="Jurgens J.A."/>
            <person name="Kallen N."/>
            <person name="Kersten P."/>
            <person name="Kohler A."/>
            <person name="Kuees U."/>
            <person name="Kumar T.K.A."/>
            <person name="Kuo A."/>
            <person name="LaButti K."/>
            <person name="Larrondo L.F."/>
            <person name="Lindquist E."/>
            <person name="Ling A."/>
            <person name="Lombard V."/>
            <person name="Lucas S."/>
            <person name="Lundell T."/>
            <person name="Martin R."/>
            <person name="McLaughlin D.J."/>
            <person name="Morgenstern I."/>
            <person name="Morin E."/>
            <person name="Murat C."/>
            <person name="Nagy L.G."/>
            <person name="Nolan M."/>
            <person name="Ohm R.A."/>
            <person name="Patyshakuliyeva A."/>
            <person name="Rokas A."/>
            <person name="Ruiz-Duenas F.J."/>
            <person name="Sabat G."/>
            <person name="Salamov A."/>
            <person name="Samejima M."/>
            <person name="Schmutz J."/>
            <person name="Slot J.C."/>
            <person name="St John F."/>
            <person name="Stenlid J."/>
            <person name="Sun H."/>
            <person name="Sun S."/>
            <person name="Syed K."/>
            <person name="Tsang A."/>
            <person name="Wiebenga A."/>
            <person name="Young D."/>
            <person name="Pisabarro A."/>
            <person name="Eastwood D.C."/>
            <person name="Martin F."/>
            <person name="Cullen D."/>
            <person name="Grigoriev I.V."/>
            <person name="Hibbett D.S."/>
        </authorList>
    </citation>
    <scope>NUCLEOTIDE SEQUENCE [LARGE SCALE GENOMIC DNA]</scope>
    <source>
        <strain evidence="5">RWD-64-598 SS2</strain>
    </source>
</reference>
<sequence>MAFVTAVLLISQSSLAYAQTPSIPDINSLPVPFRIVIGIIVGIIVLAIVSMLIRCVRRSSANASRPRPSTAVWHGPPARPMANNCSNRLPPQQPRTSVSHQTPAEPSRLHHSSVPPWLRDQPQATTESAPPSQSLTASSSSNTQMSGNPQIYSPVRSSGPELPPYEEFEASSQPLLPSSQDAPSHVVNEAPLPPLPAPAKRDPSRFVGGFRIV</sequence>
<protein>
    <recommendedName>
        <fullName evidence="6">Transmembrane protein</fullName>
    </recommendedName>
</protein>
<organism evidence="4 5">
    <name type="scientific">Coniophora puteana (strain RWD-64-598)</name>
    <name type="common">Brown rot fungus</name>
    <dbReference type="NCBI Taxonomy" id="741705"/>
    <lineage>
        <taxon>Eukaryota</taxon>
        <taxon>Fungi</taxon>
        <taxon>Dikarya</taxon>
        <taxon>Basidiomycota</taxon>
        <taxon>Agaricomycotina</taxon>
        <taxon>Agaricomycetes</taxon>
        <taxon>Agaricomycetidae</taxon>
        <taxon>Boletales</taxon>
        <taxon>Coniophorineae</taxon>
        <taxon>Coniophoraceae</taxon>
        <taxon>Coniophora</taxon>
    </lineage>
</organism>